<reference evidence="2" key="1">
    <citation type="submission" date="2016-11" db="EMBL/GenBank/DDBJ databases">
        <title>Mesorhizobium oceanicum sp. nov., isolated from deep seawater in South China Sea.</title>
        <authorList>
            <person name="Fu G.-Y."/>
        </authorList>
    </citation>
    <scope>NUCLEOTIDE SEQUENCE [LARGE SCALE GENOMIC DNA]</scope>
    <source>
        <strain evidence="2">B7</strain>
    </source>
</reference>
<organism evidence="1 2">
    <name type="scientific">Aquibium oceanicum</name>
    <dbReference type="NCBI Taxonomy" id="1670800"/>
    <lineage>
        <taxon>Bacteria</taxon>
        <taxon>Pseudomonadati</taxon>
        <taxon>Pseudomonadota</taxon>
        <taxon>Alphaproteobacteria</taxon>
        <taxon>Hyphomicrobiales</taxon>
        <taxon>Phyllobacteriaceae</taxon>
        <taxon>Aquibium</taxon>
    </lineage>
</organism>
<dbReference type="STRING" id="1670800.BSQ44_20270"/>
<accession>A0A1L3SVS0</accession>
<dbReference type="Proteomes" id="UP000182840">
    <property type="component" value="Chromosome"/>
</dbReference>
<gene>
    <name evidence="1" type="ORF">BSQ44_20270</name>
</gene>
<evidence type="ECO:0000313" key="1">
    <source>
        <dbReference type="EMBL" id="APH73444.1"/>
    </source>
</evidence>
<protein>
    <submittedName>
        <fullName evidence="1">Uncharacterized protein</fullName>
    </submittedName>
</protein>
<dbReference type="AlphaFoldDB" id="A0A1L3SVS0"/>
<keyword evidence="2" id="KW-1185">Reference proteome</keyword>
<dbReference type="EMBL" id="CP018171">
    <property type="protein sequence ID" value="APH73444.1"/>
    <property type="molecule type" value="Genomic_DNA"/>
</dbReference>
<evidence type="ECO:0000313" key="2">
    <source>
        <dbReference type="Proteomes" id="UP000182840"/>
    </source>
</evidence>
<sequence length="66" mass="7503">MALDYPQPYQLTFDDAVDIWLRHWAGEYQHHIAGSFRVNPGRVNDVLKGRKHAGSEQVAASKRRAA</sequence>
<dbReference type="KEGG" id="meso:BSQ44_20270"/>
<name>A0A1L3SVS0_9HYPH</name>
<proteinExistence type="predicted"/>